<evidence type="ECO:0000259" key="4">
    <source>
        <dbReference type="Pfam" id="PF00557"/>
    </source>
</evidence>
<dbReference type="Proteomes" id="UP000299011">
    <property type="component" value="Chromosome"/>
</dbReference>
<evidence type="ECO:0000313" key="7">
    <source>
        <dbReference type="EMBL" id="AHZ21918.1"/>
    </source>
</evidence>
<dbReference type="EMBL" id="AOLO01000006">
    <property type="protein sequence ID" value="EMA03426.1"/>
    <property type="molecule type" value="Genomic_DNA"/>
</dbReference>
<evidence type="ECO:0000256" key="3">
    <source>
        <dbReference type="RuleBase" id="RU000590"/>
    </source>
</evidence>
<dbReference type="OrthoDB" id="1346at2157"/>
<feature type="domain" description="Peptidase M24" evidence="4">
    <location>
        <begin position="148"/>
        <end position="353"/>
    </location>
</feature>
<dbReference type="AlphaFoldDB" id="I3R3A4"/>
<dbReference type="RefSeq" id="WP_004572675.1">
    <property type="nucleotide sequence ID" value="NC_017941.2"/>
</dbReference>
<name>I3R3A4_HALMT</name>
<reference evidence="6 10" key="2">
    <citation type="journal article" date="2012" name="J. Bacteriol.">
        <title>Complete genome sequence of the metabolically versatile halophilic archaeon Haloferax mediterranei, a poly(3-hydroxybutyrate-co-3-hydroxyvalerate) producer.</title>
        <authorList>
            <person name="Han J."/>
            <person name="Zhang F."/>
            <person name="Hou J."/>
            <person name="Liu X."/>
            <person name="Li M."/>
            <person name="Liu H."/>
            <person name="Cai L."/>
            <person name="Zhang B."/>
            <person name="Chen Y."/>
            <person name="Zhou J."/>
            <person name="Hu S."/>
            <person name="Xiang H."/>
        </authorList>
    </citation>
    <scope>NUCLEOTIDE SEQUENCE [LARGE SCALE GENOMIC DNA]</scope>
    <source>
        <strain evidence="10">ATCC 33500 / DSM 1411 / JCM 8866 / NBRC 14739 / NCIMB 2177 / R-4</strain>
        <strain evidence="6">CGMCC 1.2087</strain>
    </source>
</reference>
<reference evidence="6" key="1">
    <citation type="journal article" date="2012" name="Appl. Environ. Microbiol.">
        <title>Identification of the haloarchaeal phasin (PhaP) that functions in polyhydroxyalkanoate accumulation and granule formation in Haloferax mediterranei.</title>
        <authorList>
            <person name="Cai S."/>
            <person name="Cai L."/>
            <person name="Liu H."/>
            <person name="Liu X."/>
            <person name="Han J."/>
            <person name="Zhou J."/>
            <person name="Xiang H."/>
        </authorList>
    </citation>
    <scope>NUCLEOTIDE SEQUENCE</scope>
    <source>
        <strain evidence="6">CGMCC 1.2087</strain>
    </source>
</reference>
<accession>I3R3A4</accession>
<proteinExistence type="inferred from homology"/>
<dbReference type="InterPro" id="IPR000994">
    <property type="entry name" value="Pept_M24"/>
</dbReference>
<evidence type="ECO:0000313" key="11">
    <source>
        <dbReference type="Proteomes" id="UP000011603"/>
    </source>
</evidence>
<dbReference type="Gene3D" id="3.90.230.10">
    <property type="entry name" value="Creatinase/methionine aminopeptidase superfamily"/>
    <property type="match status" value="1"/>
</dbReference>
<gene>
    <name evidence="6" type="primary">pepQ1</name>
    <name evidence="6" type="ordered locus">HFX_0996</name>
    <name evidence="7" type="ORF">BM92_04235</name>
    <name evidence="8" type="ORF">C439_05490</name>
    <name evidence="9" type="ORF">E6P09_08020</name>
</gene>
<dbReference type="PaxDb" id="523841-HFX_0996"/>
<sequence length="368" mass="40627">MTPFERRTRACQERLAADDTDAVVLFPSRNLLYLSGFDEEPAERHLLLFVPRDGEPVFLVPDLYETQVRAESWVADVRTWSDDEDPLVALESIVFDLELDDGRILVDDTMWARFTQDLRAILPTAEFDLASDVIAPLRVQKDDEELDALRRAGAVADCVVDRIRDMGEDAIGMTETELASEIEQLLAEEGGEGIPFGPLVGSGPNGAMPHHSHGDRVIESGDPVILDFGTRVDHYPSDQTRTVVFDGEPPEGFEEVHEIVQAARTAAVDVVEPGVTAGDVDHAAREVIEDAGYGDRFIHRTGHGVGLDVHEEPYIVSGSDRELEVGNVFSIEPGIYLPDEFGVRIEDLVVVTDDGAELLNDTDRGWRV</sequence>
<comment type="similarity">
    <text evidence="3">Belongs to the peptidase M24B family.</text>
</comment>
<keyword evidence="1 3" id="KW-0479">Metal-binding</keyword>
<dbReference type="SUPFAM" id="SSF53092">
    <property type="entry name" value="Creatinase/prolidase N-terminal domain"/>
    <property type="match status" value="1"/>
</dbReference>
<dbReference type="SUPFAM" id="SSF55920">
    <property type="entry name" value="Creatinase/aminopeptidase"/>
    <property type="match status" value="1"/>
</dbReference>
<dbReference type="GO" id="GO:0004177">
    <property type="term" value="F:aminopeptidase activity"/>
    <property type="evidence" value="ECO:0007669"/>
    <property type="project" value="UniProtKB-KW"/>
</dbReference>
<dbReference type="HOGENOM" id="CLU_017266_4_1_2"/>
<evidence type="ECO:0000259" key="5">
    <source>
        <dbReference type="Pfam" id="PF01321"/>
    </source>
</evidence>
<dbReference type="PANTHER" id="PTHR46112">
    <property type="entry name" value="AMINOPEPTIDASE"/>
    <property type="match status" value="1"/>
</dbReference>
<dbReference type="InterPro" id="IPR029149">
    <property type="entry name" value="Creatin/AminoP/Spt16_N"/>
</dbReference>
<dbReference type="Pfam" id="PF00557">
    <property type="entry name" value="Peptidase_M24"/>
    <property type="match status" value="1"/>
</dbReference>
<keyword evidence="9" id="KW-0645">Protease</keyword>
<dbReference type="InterPro" id="IPR036005">
    <property type="entry name" value="Creatinase/aminopeptidase-like"/>
</dbReference>
<dbReference type="Proteomes" id="UP000006469">
    <property type="component" value="Chromosome"/>
</dbReference>
<evidence type="ECO:0000313" key="8">
    <source>
        <dbReference type="EMBL" id="EMA03426.1"/>
    </source>
</evidence>
<dbReference type="Proteomes" id="UP000027075">
    <property type="component" value="Chromosome"/>
</dbReference>
<dbReference type="PROSITE" id="PS00491">
    <property type="entry name" value="PROLINE_PEPTIDASE"/>
    <property type="match status" value="1"/>
</dbReference>
<dbReference type="Pfam" id="PF01321">
    <property type="entry name" value="Creatinase_N"/>
    <property type="match status" value="1"/>
</dbReference>
<reference evidence="6" key="5">
    <citation type="submission" date="2014-05" db="EMBL/GenBank/DDBJ databases">
        <authorList>
            <person name="Wang L."/>
            <person name="Yang H."/>
            <person name="Xiang H."/>
        </authorList>
    </citation>
    <scope>NUCLEOTIDE SEQUENCE</scope>
    <source>
        <strain evidence="6">CGMCC 1.2087</strain>
    </source>
</reference>
<dbReference type="eggNOG" id="arCOG01000">
    <property type="taxonomic scope" value="Archaea"/>
</dbReference>
<dbReference type="STRING" id="523841.HFX_0996"/>
<dbReference type="Proteomes" id="UP000011603">
    <property type="component" value="Unassembled WGS sequence"/>
</dbReference>
<dbReference type="EMBL" id="CP039139">
    <property type="protein sequence ID" value="QCQ75213.1"/>
    <property type="molecule type" value="Genomic_DNA"/>
</dbReference>
<feature type="domain" description="Creatinase N-terminal" evidence="5">
    <location>
        <begin position="7"/>
        <end position="139"/>
    </location>
</feature>
<dbReference type="Gene3D" id="3.40.350.10">
    <property type="entry name" value="Creatinase/prolidase N-terminal domain"/>
    <property type="match status" value="1"/>
</dbReference>
<evidence type="ECO:0000313" key="6">
    <source>
        <dbReference type="EMBL" id="AFK18714.1"/>
    </source>
</evidence>
<organism evidence="6 10">
    <name type="scientific">Haloferax mediterranei (strain ATCC 33500 / DSM 1411 / JCM 8866 / NBRC 14739 / NCIMB 2177 / R-4)</name>
    <name type="common">Halobacterium mediterranei</name>
    <dbReference type="NCBI Taxonomy" id="523841"/>
    <lineage>
        <taxon>Archaea</taxon>
        <taxon>Methanobacteriati</taxon>
        <taxon>Methanobacteriota</taxon>
        <taxon>Stenosarchaea group</taxon>
        <taxon>Halobacteria</taxon>
        <taxon>Halobacteriales</taxon>
        <taxon>Haloferacaceae</taxon>
        <taxon>Haloferax</taxon>
    </lineage>
</organism>
<dbReference type="InterPro" id="IPR001131">
    <property type="entry name" value="Peptidase_M24B_aminopep-P_CS"/>
</dbReference>
<dbReference type="CDD" id="cd01092">
    <property type="entry name" value="APP-like"/>
    <property type="match status" value="1"/>
</dbReference>
<dbReference type="KEGG" id="hme:HFX_0996"/>
<dbReference type="GeneID" id="40156355"/>
<dbReference type="GO" id="GO:0046872">
    <property type="term" value="F:metal ion binding"/>
    <property type="evidence" value="ECO:0007669"/>
    <property type="project" value="UniProtKB-KW"/>
</dbReference>
<keyword evidence="11" id="KW-1185">Reference proteome</keyword>
<evidence type="ECO:0000313" key="9">
    <source>
        <dbReference type="EMBL" id="QCQ75213.1"/>
    </source>
</evidence>
<evidence type="ECO:0000313" key="13">
    <source>
        <dbReference type="Proteomes" id="UP000299011"/>
    </source>
</evidence>
<dbReference type="InterPro" id="IPR000587">
    <property type="entry name" value="Creatinase_N"/>
</dbReference>
<evidence type="ECO:0000313" key="12">
    <source>
        <dbReference type="Proteomes" id="UP000027075"/>
    </source>
</evidence>
<reference evidence="7 12" key="4">
    <citation type="submission" date="2014-04" db="EMBL/GenBank/DDBJ databases">
        <title>Transcriptional profiles of Haloferax mediterranei on the basis of nitrogen availability.</title>
        <authorList>
            <person name="Bautista V."/>
        </authorList>
    </citation>
    <scope>NUCLEOTIDE SEQUENCE [LARGE SCALE GENOMIC DNA]</scope>
    <source>
        <strain evidence="7">ATCC 33500</strain>
        <strain evidence="12">ATCC 33500 / DSM 1411 / JCM 8866 / NBRC 14739 / NCIMB 2177 / R-4</strain>
    </source>
</reference>
<evidence type="ECO:0000256" key="2">
    <source>
        <dbReference type="ARBA" id="ARBA00022801"/>
    </source>
</evidence>
<keyword evidence="2" id="KW-0378">Hydrolase</keyword>
<reference evidence="9 13" key="6">
    <citation type="submission" date="2019-04" db="EMBL/GenBank/DDBJ databases">
        <title>Methylomes of two halophilic Archaea, Haloarcula marismortui and Haloferax mediterranei.</title>
        <authorList>
            <person name="DasSarma S."/>
            <person name="DasSarma P."/>
            <person name="DasSarma S."/>
            <person name="Fomenkov A."/>
            <person name="Vincze T."/>
            <person name="Anton B.P."/>
            <person name="Roberts R.J."/>
        </authorList>
    </citation>
    <scope>NUCLEOTIDE SEQUENCE [LARGE SCALE GENOMIC DNA]</scope>
    <source>
        <strain evidence="9">ATCC 33500</strain>
        <strain evidence="13">ATCC 33500 / DSM 1411 / JCM 8866 / NBRC 14739 / NCIMB 2177 / R-4</strain>
    </source>
</reference>
<dbReference type="EMBL" id="CP001868">
    <property type="protein sequence ID" value="AFK18714.1"/>
    <property type="molecule type" value="Genomic_DNA"/>
</dbReference>
<dbReference type="PATRIC" id="fig|523841.21.peg.1113"/>
<evidence type="ECO:0000256" key="1">
    <source>
        <dbReference type="ARBA" id="ARBA00022723"/>
    </source>
</evidence>
<protein>
    <submittedName>
        <fullName evidence="7 9">Peptidase</fullName>
    </submittedName>
    <submittedName>
        <fullName evidence="6 8">X-Pro dipeptidase</fullName>
    </submittedName>
</protein>
<dbReference type="MEROPS" id="M24.034"/>
<dbReference type="PANTHER" id="PTHR46112:SF3">
    <property type="entry name" value="AMINOPEPTIDASE YPDF"/>
    <property type="match status" value="1"/>
</dbReference>
<keyword evidence="9" id="KW-0031">Aminopeptidase</keyword>
<dbReference type="EMBL" id="CP007551">
    <property type="protein sequence ID" value="AHZ21918.1"/>
    <property type="molecule type" value="Genomic_DNA"/>
</dbReference>
<reference evidence="8 11" key="3">
    <citation type="journal article" date="2014" name="PLoS Genet.">
        <title>Phylogenetically driven sequencing of extremely halophilic archaea reveals strategies for static and dynamic osmo-response.</title>
        <authorList>
            <person name="Becker E.A."/>
            <person name="Seitzer P.M."/>
            <person name="Tritt A."/>
            <person name="Larsen D."/>
            <person name="Krusor M."/>
            <person name="Yao A.I."/>
            <person name="Wu D."/>
            <person name="Madern D."/>
            <person name="Eisen J.A."/>
            <person name="Darling A.E."/>
            <person name="Facciotti M.T."/>
        </authorList>
    </citation>
    <scope>NUCLEOTIDE SEQUENCE [LARGE SCALE GENOMIC DNA]</scope>
    <source>
        <strain evidence="8">ATCC 33500</strain>
        <strain evidence="11">ATCC 33500 / DSM 1411 / JCM 8866 / NBRC 14739 / NCIMB 2177 / R-4</strain>
    </source>
</reference>
<evidence type="ECO:0000313" key="10">
    <source>
        <dbReference type="Proteomes" id="UP000006469"/>
    </source>
</evidence>
<dbReference type="InterPro" id="IPR050659">
    <property type="entry name" value="Peptidase_M24B"/>
</dbReference>